<comment type="subcellular location">
    <subcellularLocation>
        <location evidence="1">Cell membrane</location>
        <topology evidence="1">Multi-pass membrane protein</topology>
    </subcellularLocation>
</comment>
<comment type="caution">
    <text evidence="15">The sequence shown here is derived from an EMBL/GenBank/DDBJ whole genome shotgun (WGS) entry which is preliminary data.</text>
</comment>
<dbReference type="GO" id="GO:0005525">
    <property type="term" value="F:GTP binding"/>
    <property type="evidence" value="ECO:0007669"/>
    <property type="project" value="UniProtKB-KW"/>
</dbReference>
<evidence type="ECO:0000256" key="4">
    <source>
        <dbReference type="ARBA" id="ARBA00022496"/>
    </source>
</evidence>
<reference evidence="15 16" key="1">
    <citation type="submission" date="2016-08" db="EMBL/GenBank/DDBJ databases">
        <title>Genomes of anaerobic fungi encode conserved fungal cellulosomes for biomass hydrolysis.</title>
        <authorList>
            <consortium name="DOE Joint Genome Institute"/>
            <person name="Haitjema C.H."/>
            <person name="Gilmore S.P."/>
            <person name="Henske J.K."/>
            <person name="Solomon K.V."/>
            <person name="De Groot R."/>
            <person name="Kuo A."/>
            <person name="Mondo S.J."/>
            <person name="Salamov A.A."/>
            <person name="Labutti K."/>
            <person name="Zhao Z."/>
            <person name="Chiniquy J."/>
            <person name="Barry K."/>
            <person name="Brewer H.M."/>
            <person name="Purvine S.O."/>
            <person name="Wright A.T."/>
            <person name="Boxma B."/>
            <person name="Van Alen T."/>
            <person name="Hackstein J.H."/>
            <person name="Baker S.E."/>
            <person name="Grigoriev I.V."/>
            <person name="O'Malley M.A."/>
        </authorList>
    </citation>
    <scope>NUCLEOTIDE SEQUENCE [LARGE SCALE GENOMIC DNA]</scope>
    <source>
        <strain evidence="16">finn</strain>
    </source>
</reference>
<keyword evidence="2" id="KW-0813">Transport</keyword>
<dbReference type="GO" id="GO:0005886">
    <property type="term" value="C:plasma membrane"/>
    <property type="evidence" value="ECO:0007669"/>
    <property type="project" value="UniProtKB-SubCell"/>
</dbReference>
<dbReference type="OrthoDB" id="2128475at2759"/>
<protein>
    <recommendedName>
        <fullName evidence="17">Ferrous iron transport protein B</fullName>
    </recommendedName>
</protein>
<feature type="domain" description="Nucleoside transporter/FeoB GTPase Gate" evidence="14">
    <location>
        <begin position="91"/>
        <end position="180"/>
    </location>
</feature>
<evidence type="ECO:0000256" key="7">
    <source>
        <dbReference type="ARBA" id="ARBA00022989"/>
    </source>
</evidence>
<dbReference type="Proteomes" id="UP000193719">
    <property type="component" value="Unassembled WGS sequence"/>
</dbReference>
<dbReference type="Pfam" id="PF07670">
    <property type="entry name" value="Gate"/>
    <property type="match status" value="2"/>
</dbReference>
<evidence type="ECO:0000256" key="10">
    <source>
        <dbReference type="ARBA" id="ARBA00023134"/>
    </source>
</evidence>
<dbReference type="PANTHER" id="PTHR43185">
    <property type="entry name" value="FERROUS IRON TRANSPORT PROTEIN B"/>
    <property type="match status" value="1"/>
</dbReference>
<dbReference type="InterPro" id="IPR011640">
    <property type="entry name" value="Fe2_transport_prot_B_C"/>
</dbReference>
<evidence type="ECO:0000256" key="3">
    <source>
        <dbReference type="ARBA" id="ARBA00022475"/>
    </source>
</evidence>
<feature type="transmembrane region" description="Helical" evidence="12">
    <location>
        <begin position="84"/>
        <end position="105"/>
    </location>
</feature>
<feature type="transmembrane region" description="Helical" evidence="12">
    <location>
        <begin position="28"/>
        <end position="46"/>
    </location>
</feature>
<evidence type="ECO:0000256" key="6">
    <source>
        <dbReference type="ARBA" id="ARBA00022741"/>
    </source>
</evidence>
<keyword evidence="7 12" id="KW-1133">Transmembrane helix</keyword>
<reference evidence="15 16" key="2">
    <citation type="submission" date="2016-08" db="EMBL/GenBank/DDBJ databases">
        <title>Pervasive Adenine N6-methylation of Active Genes in Fungi.</title>
        <authorList>
            <consortium name="DOE Joint Genome Institute"/>
            <person name="Mondo S.J."/>
            <person name="Dannebaum R.O."/>
            <person name="Kuo R.C."/>
            <person name="Labutti K."/>
            <person name="Haridas S."/>
            <person name="Kuo A."/>
            <person name="Salamov A."/>
            <person name="Ahrendt S.R."/>
            <person name="Lipzen A."/>
            <person name="Sullivan W."/>
            <person name="Andreopoulos W.B."/>
            <person name="Clum A."/>
            <person name="Lindquist E."/>
            <person name="Daum C."/>
            <person name="Ramamoorthy G.K."/>
            <person name="Gryganskyi A."/>
            <person name="Culley D."/>
            <person name="Magnuson J.K."/>
            <person name="James T.Y."/>
            <person name="O'Malley M.A."/>
            <person name="Stajich J.E."/>
            <person name="Spatafora J.W."/>
            <person name="Visel A."/>
            <person name="Grigoriev I.V."/>
        </authorList>
    </citation>
    <scope>NUCLEOTIDE SEQUENCE [LARGE SCALE GENOMIC DNA]</scope>
    <source>
        <strain evidence="16">finn</strain>
    </source>
</reference>
<keyword evidence="10" id="KW-0342">GTP-binding</keyword>
<feature type="transmembrane region" description="Helical" evidence="12">
    <location>
        <begin position="252"/>
        <end position="270"/>
    </location>
</feature>
<dbReference type="InterPro" id="IPR003373">
    <property type="entry name" value="Fe2_transport_prot-B"/>
</dbReference>
<feature type="domain" description="Nucleoside transporter/FeoB GTPase Gate" evidence="14">
    <location>
        <begin position="253"/>
        <end position="398"/>
    </location>
</feature>
<feature type="transmembrane region" description="Helical" evidence="12">
    <location>
        <begin position="191"/>
        <end position="219"/>
    </location>
</feature>
<organism evidence="15 16">
    <name type="scientific">Piromyces finnis</name>
    <dbReference type="NCBI Taxonomy" id="1754191"/>
    <lineage>
        <taxon>Eukaryota</taxon>
        <taxon>Fungi</taxon>
        <taxon>Fungi incertae sedis</taxon>
        <taxon>Chytridiomycota</taxon>
        <taxon>Chytridiomycota incertae sedis</taxon>
        <taxon>Neocallimastigomycetes</taxon>
        <taxon>Neocallimastigales</taxon>
        <taxon>Neocallimastigaceae</taxon>
        <taxon>Piromyces</taxon>
    </lineage>
</organism>
<dbReference type="InterPro" id="IPR050860">
    <property type="entry name" value="FeoB_GTPase"/>
</dbReference>
<keyword evidence="9" id="KW-0406">Ion transport</keyword>
<sequence>MLEGIYTRSKNGKGKLTARIDSIVTNRWLGFPIFCIVILILFILTFKVGDYPMGWIEALFEWLGEVVGNALSDGWFKDLLVDGIISGVGGVIVFLPNILILYVCVSIMEDSGYMARAAFILDRIMRAFGLHGKSFIPMICGFGCNVPAIMSTRSIENRKNRVVTILVASLFSCSARIPVYNVLCRVFFPGYSFLIIFSIYAIGIIVALILAKLFSLFLVKEKEMNFIMELPEYRLPSLLNVLKHAWERAKQYLKKMATVILAASIVIWFLSNYPNHKDEKGHLKNEETCLGVIGHFIEPVFVPQGFNWKMDVSLIAGVGAKEVVVSTLNILYSSEEDAENVQEEEEKDDEESLANNLSVKLKDSGDLDARGAYAYMLFTLFYFPCIATIVAINHEAGWKWAGFTAVYTTVLAWIVSALFYQVSKLF</sequence>
<evidence type="ECO:0000256" key="9">
    <source>
        <dbReference type="ARBA" id="ARBA00023065"/>
    </source>
</evidence>
<dbReference type="AlphaFoldDB" id="A0A1Y1VEV1"/>
<keyword evidence="8" id="KW-0408">Iron</keyword>
<evidence type="ECO:0008006" key="17">
    <source>
        <dbReference type="Google" id="ProtNLM"/>
    </source>
</evidence>
<evidence type="ECO:0000256" key="11">
    <source>
        <dbReference type="ARBA" id="ARBA00023136"/>
    </source>
</evidence>
<dbReference type="EMBL" id="MCFH01000012">
    <property type="protein sequence ID" value="ORX53763.1"/>
    <property type="molecule type" value="Genomic_DNA"/>
</dbReference>
<evidence type="ECO:0000259" key="14">
    <source>
        <dbReference type="Pfam" id="PF07670"/>
    </source>
</evidence>
<evidence type="ECO:0000313" key="16">
    <source>
        <dbReference type="Proteomes" id="UP000193719"/>
    </source>
</evidence>
<dbReference type="STRING" id="1754191.A0A1Y1VEV1"/>
<keyword evidence="11 12" id="KW-0472">Membrane</keyword>
<evidence type="ECO:0000256" key="12">
    <source>
        <dbReference type="SAM" id="Phobius"/>
    </source>
</evidence>
<feature type="domain" description="Ferrous iron transport protein B C-terminal" evidence="13">
    <location>
        <begin position="196"/>
        <end position="248"/>
    </location>
</feature>
<proteinExistence type="predicted"/>
<keyword evidence="6" id="KW-0547">Nucleotide-binding</keyword>
<evidence type="ECO:0000259" key="13">
    <source>
        <dbReference type="Pfam" id="PF07664"/>
    </source>
</evidence>
<feature type="transmembrane region" description="Helical" evidence="12">
    <location>
        <begin position="372"/>
        <end position="393"/>
    </location>
</feature>
<evidence type="ECO:0000256" key="2">
    <source>
        <dbReference type="ARBA" id="ARBA00022448"/>
    </source>
</evidence>
<evidence type="ECO:0000256" key="1">
    <source>
        <dbReference type="ARBA" id="ARBA00004651"/>
    </source>
</evidence>
<dbReference type="NCBIfam" id="TIGR00437">
    <property type="entry name" value="feoB"/>
    <property type="match status" value="1"/>
</dbReference>
<dbReference type="Pfam" id="PF07664">
    <property type="entry name" value="FeoB_C"/>
    <property type="match status" value="1"/>
</dbReference>
<dbReference type="PANTHER" id="PTHR43185:SF1">
    <property type="entry name" value="FE(2+) TRANSPORTER FEOB"/>
    <property type="match status" value="1"/>
</dbReference>
<gene>
    <name evidence="15" type="ORF">BCR36DRAFT_582037</name>
</gene>
<keyword evidence="5 12" id="KW-0812">Transmembrane</keyword>
<accession>A0A1Y1VEV1</accession>
<dbReference type="InterPro" id="IPR011642">
    <property type="entry name" value="Gate_dom"/>
</dbReference>
<evidence type="ECO:0000256" key="8">
    <source>
        <dbReference type="ARBA" id="ARBA00023004"/>
    </source>
</evidence>
<keyword evidence="16" id="KW-1185">Reference proteome</keyword>
<evidence type="ECO:0000313" key="15">
    <source>
        <dbReference type="EMBL" id="ORX53763.1"/>
    </source>
</evidence>
<evidence type="ECO:0000256" key="5">
    <source>
        <dbReference type="ARBA" id="ARBA00022692"/>
    </source>
</evidence>
<keyword evidence="3" id="KW-1003">Cell membrane</keyword>
<feature type="transmembrane region" description="Helical" evidence="12">
    <location>
        <begin position="400"/>
        <end position="420"/>
    </location>
</feature>
<name>A0A1Y1VEV1_9FUNG</name>
<keyword evidence="4" id="KW-0410">Iron transport</keyword>
<dbReference type="GO" id="GO:0015093">
    <property type="term" value="F:ferrous iron transmembrane transporter activity"/>
    <property type="evidence" value="ECO:0007669"/>
    <property type="project" value="InterPro"/>
</dbReference>